<feature type="region of interest" description="Disordered" evidence="2">
    <location>
        <begin position="207"/>
        <end position="239"/>
    </location>
</feature>
<dbReference type="OrthoDB" id="434647at2759"/>
<comment type="caution">
    <text evidence="1">Lacks conserved residue(s) required for the propagation of feature annotation.</text>
</comment>
<keyword evidence="1" id="KW-0812">Transmembrane</keyword>
<feature type="transmembrane region" description="Helical" evidence="1">
    <location>
        <begin position="7"/>
        <end position="26"/>
    </location>
</feature>
<keyword evidence="1" id="KW-0472">Membrane</keyword>
<name>A0A6J3M886_9PEZI</name>
<dbReference type="GO" id="GO:0016020">
    <property type="term" value="C:membrane"/>
    <property type="evidence" value="ECO:0007669"/>
    <property type="project" value="UniProtKB-SubCell"/>
</dbReference>
<reference evidence="4" key="3">
    <citation type="submission" date="2025-08" db="UniProtKB">
        <authorList>
            <consortium name="RefSeq"/>
        </authorList>
    </citation>
    <scope>IDENTIFICATION</scope>
    <source>
        <strain evidence="4">CBS 342.82</strain>
    </source>
</reference>
<evidence type="ECO:0000313" key="4">
    <source>
        <dbReference type="RefSeq" id="XP_033461114.1"/>
    </source>
</evidence>
<dbReference type="AlphaFoldDB" id="A0A6J3M886"/>
<dbReference type="Pfam" id="PF03134">
    <property type="entry name" value="TB2_DP1_HVA22"/>
    <property type="match status" value="1"/>
</dbReference>
<accession>A0A6J3M886</accession>
<comment type="similarity">
    <text evidence="1">Belongs to the DP1 family.</text>
</comment>
<evidence type="ECO:0000256" key="1">
    <source>
        <dbReference type="RuleBase" id="RU362006"/>
    </source>
</evidence>
<dbReference type="GeneID" id="54362215"/>
<gene>
    <name evidence="4" type="ORF">K489DRAFT_378472</name>
</gene>
<evidence type="ECO:0000313" key="3">
    <source>
        <dbReference type="Proteomes" id="UP000504637"/>
    </source>
</evidence>
<dbReference type="RefSeq" id="XP_033461114.1">
    <property type="nucleotide sequence ID" value="XM_033604415.1"/>
</dbReference>
<feature type="compositionally biased region" description="Polar residues" evidence="2">
    <location>
        <begin position="212"/>
        <end position="221"/>
    </location>
</feature>
<comment type="subcellular location">
    <subcellularLocation>
        <location evidence="1">Membrane</location>
        <topology evidence="1">Multi-pass membrane protein</topology>
    </subcellularLocation>
</comment>
<organism evidence="4">
    <name type="scientific">Dissoconium aciculare CBS 342.82</name>
    <dbReference type="NCBI Taxonomy" id="1314786"/>
    <lineage>
        <taxon>Eukaryota</taxon>
        <taxon>Fungi</taxon>
        <taxon>Dikarya</taxon>
        <taxon>Ascomycota</taxon>
        <taxon>Pezizomycotina</taxon>
        <taxon>Dothideomycetes</taxon>
        <taxon>Dothideomycetidae</taxon>
        <taxon>Mycosphaerellales</taxon>
        <taxon>Dissoconiaceae</taxon>
        <taxon>Dissoconium</taxon>
    </lineage>
</organism>
<protein>
    <recommendedName>
        <fullName evidence="1">Protein YOP1</fullName>
    </recommendedName>
</protein>
<sequence>MFGFIADILTSVTSILLPVFFSYKALRTSDPAVLTPWLMYWTTLSLLLVVESQFNFILSWVPFYSWIRLGVHLYLVIPGEQQGSVFVYKRYVFPFLDEHERQIDRFISDSHAQLTAAGMDAVKRAIEYVRVQILGQPPRPPPPPSARNVSYTTQLYERFAMPSARNMGGYADVAGAFASKFASEAPAGSNAPAADLLGLLGKALSSATGSSQQTSNSSDPRTQARDLARSGTLIPPNLRGAERDDFVRAAKDRLRTALMAIDAADELGPSTSSGLSSSHRAANRSYDALSRSRSESEFEDLGYDDHEDDGLTPGANMPDPEDYLHGAVGRGPHTERAGAPGGEKGWSNWVWGNYGERDSAATPPDGVRRRRD</sequence>
<keyword evidence="3" id="KW-1185">Reference proteome</keyword>
<feature type="transmembrane region" description="Helical" evidence="1">
    <location>
        <begin position="38"/>
        <end position="58"/>
    </location>
</feature>
<proteinExistence type="inferred from homology"/>
<evidence type="ECO:0000256" key="2">
    <source>
        <dbReference type="SAM" id="MobiDB-lite"/>
    </source>
</evidence>
<keyword evidence="1" id="KW-1133">Transmembrane helix</keyword>
<dbReference type="InterPro" id="IPR004345">
    <property type="entry name" value="TB2_DP1_HVA22"/>
</dbReference>
<feature type="compositionally biased region" description="Low complexity" evidence="2">
    <location>
        <begin position="267"/>
        <end position="278"/>
    </location>
</feature>
<dbReference type="PANTHER" id="PTHR12300">
    <property type="entry name" value="HVA22-LIKE PROTEINS"/>
    <property type="match status" value="1"/>
</dbReference>
<dbReference type="PANTHER" id="PTHR12300:SF177">
    <property type="entry name" value="PROTEIN YOP1"/>
    <property type="match status" value="1"/>
</dbReference>
<feature type="compositionally biased region" description="Acidic residues" evidence="2">
    <location>
        <begin position="297"/>
        <end position="310"/>
    </location>
</feature>
<reference evidence="4" key="2">
    <citation type="submission" date="2020-04" db="EMBL/GenBank/DDBJ databases">
        <authorList>
            <consortium name="NCBI Genome Project"/>
        </authorList>
    </citation>
    <scope>NUCLEOTIDE SEQUENCE</scope>
    <source>
        <strain evidence="4">CBS 342.82</strain>
    </source>
</reference>
<feature type="region of interest" description="Disordered" evidence="2">
    <location>
        <begin position="266"/>
        <end position="372"/>
    </location>
</feature>
<reference evidence="4" key="1">
    <citation type="submission" date="2020-01" db="EMBL/GenBank/DDBJ databases">
        <authorList>
            <consortium name="DOE Joint Genome Institute"/>
            <person name="Haridas S."/>
            <person name="Albert R."/>
            <person name="Binder M."/>
            <person name="Bloem J."/>
            <person name="Labutti K."/>
            <person name="Salamov A."/>
            <person name="Andreopoulos B."/>
            <person name="Baker S.E."/>
            <person name="Barry K."/>
            <person name="Bills G."/>
            <person name="Bluhm B.H."/>
            <person name="Cannon C."/>
            <person name="Castanera R."/>
            <person name="Culley D.E."/>
            <person name="Daum C."/>
            <person name="Ezra D."/>
            <person name="Gonzalez J.B."/>
            <person name="Henrissat B."/>
            <person name="Kuo A."/>
            <person name="Liang C."/>
            <person name="Lipzen A."/>
            <person name="Lutzoni F."/>
            <person name="Magnuson J."/>
            <person name="Mondo S."/>
            <person name="Nolan M."/>
            <person name="Ohm R."/>
            <person name="Pangilinan J."/>
            <person name="Park H.-J."/>
            <person name="Ramirez L."/>
            <person name="Alfaro M."/>
            <person name="Sun H."/>
            <person name="Tritt A."/>
            <person name="Yoshinaga Y."/>
            <person name="Zwiers L.-H."/>
            <person name="Turgeon B.G."/>
            <person name="Goodwin S.B."/>
            <person name="Spatafora J.W."/>
            <person name="Crous P.W."/>
            <person name="Grigoriev I.V."/>
        </authorList>
    </citation>
    <scope>NUCLEOTIDE SEQUENCE</scope>
    <source>
        <strain evidence="4">CBS 342.82</strain>
    </source>
</reference>
<dbReference type="Proteomes" id="UP000504637">
    <property type="component" value="Unplaced"/>
</dbReference>